<proteinExistence type="predicted"/>
<dbReference type="HOGENOM" id="CLU_2943382_0_0_1"/>
<dbReference type="InParanoid" id="A0A0D0B4G1"/>
<dbReference type="Proteomes" id="UP000054485">
    <property type="component" value="Unassembled WGS sequence"/>
</dbReference>
<gene>
    <name evidence="1" type="ORF">CY34DRAFT_802270</name>
</gene>
<protein>
    <submittedName>
        <fullName evidence="1">Uncharacterized protein</fullName>
    </submittedName>
</protein>
<reference evidence="1 2" key="1">
    <citation type="submission" date="2014-04" db="EMBL/GenBank/DDBJ databases">
        <authorList>
            <consortium name="DOE Joint Genome Institute"/>
            <person name="Kuo A."/>
            <person name="Ruytinx J."/>
            <person name="Rineau F."/>
            <person name="Colpaert J."/>
            <person name="Kohler A."/>
            <person name="Nagy L.G."/>
            <person name="Floudas D."/>
            <person name="Copeland A."/>
            <person name="Barry K.W."/>
            <person name="Cichocki N."/>
            <person name="Veneault-Fourrey C."/>
            <person name="LaButti K."/>
            <person name="Lindquist E.A."/>
            <person name="Lipzen A."/>
            <person name="Lundell T."/>
            <person name="Morin E."/>
            <person name="Murat C."/>
            <person name="Sun H."/>
            <person name="Tunlid A."/>
            <person name="Henrissat B."/>
            <person name="Grigoriev I.V."/>
            <person name="Hibbett D.S."/>
            <person name="Martin F."/>
            <person name="Nordberg H.P."/>
            <person name="Cantor M.N."/>
            <person name="Hua S.X."/>
        </authorList>
    </citation>
    <scope>NUCLEOTIDE SEQUENCE [LARGE SCALE GENOMIC DNA]</scope>
    <source>
        <strain evidence="1 2">UH-Slu-Lm8-n1</strain>
    </source>
</reference>
<evidence type="ECO:0000313" key="2">
    <source>
        <dbReference type="Proteomes" id="UP000054485"/>
    </source>
</evidence>
<evidence type="ECO:0000313" key="1">
    <source>
        <dbReference type="EMBL" id="KIK44809.1"/>
    </source>
</evidence>
<organism evidence="1 2">
    <name type="scientific">Suillus luteus UH-Slu-Lm8-n1</name>
    <dbReference type="NCBI Taxonomy" id="930992"/>
    <lineage>
        <taxon>Eukaryota</taxon>
        <taxon>Fungi</taxon>
        <taxon>Dikarya</taxon>
        <taxon>Basidiomycota</taxon>
        <taxon>Agaricomycotina</taxon>
        <taxon>Agaricomycetes</taxon>
        <taxon>Agaricomycetidae</taxon>
        <taxon>Boletales</taxon>
        <taxon>Suillineae</taxon>
        <taxon>Suillaceae</taxon>
        <taxon>Suillus</taxon>
    </lineage>
</organism>
<sequence length="60" mass="6701">MAVVHIPFTGSRDLVVLRYWSSFQVPMLNSCHNPTSIRCASVEDGHFTPGDRLHCLSSIN</sequence>
<keyword evidence="2" id="KW-1185">Reference proteome</keyword>
<accession>A0A0D0B4G1</accession>
<dbReference type="EMBL" id="KN835183">
    <property type="protein sequence ID" value="KIK44809.1"/>
    <property type="molecule type" value="Genomic_DNA"/>
</dbReference>
<reference evidence="2" key="2">
    <citation type="submission" date="2015-01" db="EMBL/GenBank/DDBJ databases">
        <title>Evolutionary Origins and Diversification of the Mycorrhizal Mutualists.</title>
        <authorList>
            <consortium name="DOE Joint Genome Institute"/>
            <consortium name="Mycorrhizal Genomics Consortium"/>
            <person name="Kohler A."/>
            <person name="Kuo A."/>
            <person name="Nagy L.G."/>
            <person name="Floudas D."/>
            <person name="Copeland A."/>
            <person name="Barry K.W."/>
            <person name="Cichocki N."/>
            <person name="Veneault-Fourrey C."/>
            <person name="LaButti K."/>
            <person name="Lindquist E.A."/>
            <person name="Lipzen A."/>
            <person name="Lundell T."/>
            <person name="Morin E."/>
            <person name="Murat C."/>
            <person name="Riley R."/>
            <person name="Ohm R."/>
            <person name="Sun H."/>
            <person name="Tunlid A."/>
            <person name="Henrissat B."/>
            <person name="Grigoriev I.V."/>
            <person name="Hibbett D.S."/>
            <person name="Martin F."/>
        </authorList>
    </citation>
    <scope>NUCLEOTIDE SEQUENCE [LARGE SCALE GENOMIC DNA]</scope>
    <source>
        <strain evidence="2">UH-Slu-Lm8-n1</strain>
    </source>
</reference>
<dbReference type="AlphaFoldDB" id="A0A0D0B4G1"/>
<name>A0A0D0B4G1_9AGAM</name>